<evidence type="ECO:0000313" key="2">
    <source>
        <dbReference type="EMBL" id="KAG0547413.1"/>
    </source>
</evidence>
<dbReference type="EMBL" id="CM027680">
    <property type="protein sequence ID" value="KAG0547413.1"/>
    <property type="molecule type" value="Genomic_DNA"/>
</dbReference>
<dbReference type="Proteomes" id="UP000807115">
    <property type="component" value="Chromosome 1"/>
</dbReference>
<accession>A0A921RWQ8</accession>
<feature type="region of interest" description="Disordered" evidence="1">
    <location>
        <begin position="1"/>
        <end position="27"/>
    </location>
</feature>
<feature type="compositionally biased region" description="Basic and acidic residues" evidence="1">
    <location>
        <begin position="1"/>
        <end position="17"/>
    </location>
</feature>
<proteinExistence type="predicted"/>
<reference evidence="2" key="2">
    <citation type="submission" date="2020-10" db="EMBL/GenBank/DDBJ databases">
        <authorList>
            <person name="Cooper E.A."/>
            <person name="Brenton Z.W."/>
            <person name="Flinn B.S."/>
            <person name="Jenkins J."/>
            <person name="Shu S."/>
            <person name="Flowers D."/>
            <person name="Luo F."/>
            <person name="Wang Y."/>
            <person name="Xia P."/>
            <person name="Barry K."/>
            <person name="Daum C."/>
            <person name="Lipzen A."/>
            <person name="Yoshinaga Y."/>
            <person name="Schmutz J."/>
            <person name="Saski C."/>
            <person name="Vermerris W."/>
            <person name="Kresovich S."/>
        </authorList>
    </citation>
    <scope>NUCLEOTIDE SEQUENCE</scope>
</reference>
<protein>
    <submittedName>
        <fullName evidence="2">Uncharacterized protein</fullName>
    </submittedName>
</protein>
<dbReference type="AlphaFoldDB" id="A0A921RWQ8"/>
<evidence type="ECO:0000256" key="1">
    <source>
        <dbReference type="SAM" id="MobiDB-lite"/>
    </source>
</evidence>
<evidence type="ECO:0000313" key="3">
    <source>
        <dbReference type="Proteomes" id="UP000807115"/>
    </source>
</evidence>
<gene>
    <name evidence="2" type="ORF">BDA96_01G078100</name>
</gene>
<organism evidence="2 3">
    <name type="scientific">Sorghum bicolor</name>
    <name type="common">Sorghum</name>
    <name type="synonym">Sorghum vulgare</name>
    <dbReference type="NCBI Taxonomy" id="4558"/>
    <lineage>
        <taxon>Eukaryota</taxon>
        <taxon>Viridiplantae</taxon>
        <taxon>Streptophyta</taxon>
        <taxon>Embryophyta</taxon>
        <taxon>Tracheophyta</taxon>
        <taxon>Spermatophyta</taxon>
        <taxon>Magnoliopsida</taxon>
        <taxon>Liliopsida</taxon>
        <taxon>Poales</taxon>
        <taxon>Poaceae</taxon>
        <taxon>PACMAD clade</taxon>
        <taxon>Panicoideae</taxon>
        <taxon>Andropogonodae</taxon>
        <taxon>Andropogoneae</taxon>
        <taxon>Sorghinae</taxon>
        <taxon>Sorghum</taxon>
    </lineage>
</organism>
<sequence>MTLDQKRTKARSNDQKKGNGHGDILPSRHRCFSQSAFTKDDFWSTFGGREATSSTLPTALLGLSRQSLGMHTQIGAASTTGPWSKWGRSRLLAHCFGTAIARQARGIDSVRRARIGVGATKTQASEMMERHQRFDETSSSLVAGVGLGTRRAWPASICGRR</sequence>
<reference evidence="2" key="1">
    <citation type="journal article" date="2019" name="BMC Genomics">
        <title>A new reference genome for Sorghum bicolor reveals high levels of sequence similarity between sweet and grain genotypes: implications for the genetics of sugar metabolism.</title>
        <authorList>
            <person name="Cooper E.A."/>
            <person name="Brenton Z.W."/>
            <person name="Flinn B.S."/>
            <person name="Jenkins J."/>
            <person name="Shu S."/>
            <person name="Flowers D."/>
            <person name="Luo F."/>
            <person name="Wang Y."/>
            <person name="Xia P."/>
            <person name="Barry K."/>
            <person name="Daum C."/>
            <person name="Lipzen A."/>
            <person name="Yoshinaga Y."/>
            <person name="Schmutz J."/>
            <person name="Saski C."/>
            <person name="Vermerris W."/>
            <person name="Kresovich S."/>
        </authorList>
    </citation>
    <scope>NUCLEOTIDE SEQUENCE</scope>
</reference>
<comment type="caution">
    <text evidence="2">The sequence shown here is derived from an EMBL/GenBank/DDBJ whole genome shotgun (WGS) entry which is preliminary data.</text>
</comment>
<name>A0A921RWQ8_SORBI</name>